<organism evidence="12 13">
    <name type="scientific">Algisphaera agarilytica</name>
    <dbReference type="NCBI Taxonomy" id="1385975"/>
    <lineage>
        <taxon>Bacteria</taxon>
        <taxon>Pseudomonadati</taxon>
        <taxon>Planctomycetota</taxon>
        <taxon>Phycisphaerae</taxon>
        <taxon>Phycisphaerales</taxon>
        <taxon>Phycisphaeraceae</taxon>
        <taxon>Algisphaera</taxon>
    </lineage>
</organism>
<feature type="transmembrane region" description="Helical" evidence="10">
    <location>
        <begin position="184"/>
        <end position="203"/>
    </location>
</feature>
<feature type="domain" description="Iron dependent repressor metal binding and dimerisation" evidence="11">
    <location>
        <begin position="392"/>
        <end position="459"/>
    </location>
</feature>
<dbReference type="GO" id="GO:0043190">
    <property type="term" value="C:ATP-binding cassette (ABC) transporter complex"/>
    <property type="evidence" value="ECO:0007669"/>
    <property type="project" value="InterPro"/>
</dbReference>
<dbReference type="InterPro" id="IPR001367">
    <property type="entry name" value="Fe_dep_repressor"/>
</dbReference>
<evidence type="ECO:0000313" key="13">
    <source>
        <dbReference type="Proteomes" id="UP000541810"/>
    </source>
</evidence>
<evidence type="ECO:0000256" key="4">
    <source>
        <dbReference type="ARBA" id="ARBA00022475"/>
    </source>
</evidence>
<feature type="transmembrane region" description="Helical" evidence="10">
    <location>
        <begin position="235"/>
        <end position="255"/>
    </location>
</feature>
<keyword evidence="5 8" id="KW-0812">Transmembrane</keyword>
<dbReference type="GO" id="GO:0046983">
    <property type="term" value="F:protein dimerization activity"/>
    <property type="evidence" value="ECO:0007669"/>
    <property type="project" value="InterPro"/>
</dbReference>
<dbReference type="GO" id="GO:0010043">
    <property type="term" value="P:response to zinc ion"/>
    <property type="evidence" value="ECO:0007669"/>
    <property type="project" value="TreeGrafter"/>
</dbReference>
<comment type="caution">
    <text evidence="12">The sequence shown here is derived from an EMBL/GenBank/DDBJ whole genome shotgun (WGS) entry which is preliminary data.</text>
</comment>
<evidence type="ECO:0000256" key="9">
    <source>
        <dbReference type="SAM" id="MobiDB-lite"/>
    </source>
</evidence>
<feature type="transmembrane region" description="Helical" evidence="10">
    <location>
        <begin position="267"/>
        <end position="292"/>
    </location>
</feature>
<dbReference type="CDD" id="cd06550">
    <property type="entry name" value="TM_ABC_iron-siderophores_like"/>
    <property type="match status" value="1"/>
</dbReference>
<feature type="transmembrane region" description="Helical" evidence="10">
    <location>
        <begin position="210"/>
        <end position="229"/>
    </location>
</feature>
<dbReference type="SMART" id="SM00529">
    <property type="entry name" value="HTH_DTXR"/>
    <property type="match status" value="1"/>
</dbReference>
<gene>
    <name evidence="12" type="ORF">HNQ40_000347</name>
</gene>
<sequence length="477" mass="51561">MTPTLLALLDWDHSQWLAPWSEQWIAETVCSMLVGVACGVLGCFVVLRRMALIGDALAHAVLPGVVLAFMIGGIAWAQWGLNDSGEVTNAAAAWAGPKIAAVIDQISPPILLLIGATITGLLTAVLINLVVRFSRTKEDSSIGIVFTSMFALGIVMISALPQSTHFDLKCFLFGDPLAILPEDLKMMAIICPSVLVIVGLLYYRLKLVSFDPLVAAAMGVSVAAMHYLIMGMLSVTVVAGLKTTGVVLVVAMVITPASAAYQLTNRFWAMLVLAGVFGAVSAALGMSLAFVANSPTGPAMVLVAVGLFALSVIFSPGHGVVFDRIRRYKLARHVENEDVLKAIYRLGPQPSGRFHDTLVLQTQLTTKRVASALRRLRGEELVVDQGDQFTLTPAGVRHAETMVRAHRLWETYLADRMGVSPEEVHDEAERLEHAHDLAERLDETLGRPDVDPHGSAIPRRNEDDEDEPRSPLFPHEG</sequence>
<evidence type="ECO:0000256" key="3">
    <source>
        <dbReference type="ARBA" id="ARBA00022448"/>
    </source>
</evidence>
<evidence type="ECO:0000256" key="1">
    <source>
        <dbReference type="ARBA" id="ARBA00004651"/>
    </source>
</evidence>
<feature type="transmembrane region" description="Helical" evidence="10">
    <location>
        <begin position="143"/>
        <end position="164"/>
    </location>
</feature>
<dbReference type="InterPro" id="IPR037294">
    <property type="entry name" value="ABC_BtuC-like"/>
</dbReference>
<dbReference type="GO" id="GO:0055085">
    <property type="term" value="P:transmembrane transport"/>
    <property type="evidence" value="ECO:0007669"/>
    <property type="project" value="InterPro"/>
</dbReference>
<dbReference type="GO" id="GO:0003700">
    <property type="term" value="F:DNA-binding transcription factor activity"/>
    <property type="evidence" value="ECO:0007669"/>
    <property type="project" value="InterPro"/>
</dbReference>
<dbReference type="Gene3D" id="1.10.3470.10">
    <property type="entry name" value="ABC transporter involved in vitamin B12 uptake, BtuC"/>
    <property type="match status" value="1"/>
</dbReference>
<evidence type="ECO:0000256" key="7">
    <source>
        <dbReference type="ARBA" id="ARBA00023136"/>
    </source>
</evidence>
<dbReference type="RefSeq" id="WP_184675775.1">
    <property type="nucleotide sequence ID" value="NZ_JACHGY010000001.1"/>
</dbReference>
<evidence type="ECO:0000313" key="12">
    <source>
        <dbReference type="EMBL" id="MBB6428541.1"/>
    </source>
</evidence>
<comment type="similarity">
    <text evidence="2 8">Belongs to the ABC-3 integral membrane protein family.</text>
</comment>
<dbReference type="Proteomes" id="UP000541810">
    <property type="component" value="Unassembled WGS sequence"/>
</dbReference>
<keyword evidence="4" id="KW-1003">Cell membrane</keyword>
<dbReference type="SUPFAM" id="SSF81345">
    <property type="entry name" value="ABC transporter involved in vitamin B12 uptake, BtuC"/>
    <property type="match status" value="1"/>
</dbReference>
<dbReference type="PANTHER" id="PTHR30477:SF3">
    <property type="entry name" value="METAL TRANSPORT SYSTEM MEMBRANE PROTEIN CT_069-RELATED"/>
    <property type="match status" value="1"/>
</dbReference>
<evidence type="ECO:0000256" key="5">
    <source>
        <dbReference type="ARBA" id="ARBA00022692"/>
    </source>
</evidence>
<evidence type="ECO:0000256" key="10">
    <source>
        <dbReference type="SAM" id="Phobius"/>
    </source>
</evidence>
<keyword evidence="7 10" id="KW-0472">Membrane</keyword>
<dbReference type="GO" id="GO:0046914">
    <property type="term" value="F:transition metal ion binding"/>
    <property type="evidence" value="ECO:0007669"/>
    <property type="project" value="InterPro"/>
</dbReference>
<keyword evidence="6 10" id="KW-1133">Transmembrane helix</keyword>
<feature type="compositionally biased region" description="Basic and acidic residues" evidence="9">
    <location>
        <begin position="440"/>
        <end position="452"/>
    </location>
</feature>
<keyword evidence="13" id="KW-1185">Reference proteome</keyword>
<feature type="transmembrane region" description="Helical" evidence="10">
    <location>
        <begin position="59"/>
        <end position="79"/>
    </location>
</feature>
<dbReference type="Gene3D" id="1.10.10.10">
    <property type="entry name" value="Winged helix-like DNA-binding domain superfamily/Winged helix DNA-binding domain"/>
    <property type="match status" value="1"/>
</dbReference>
<dbReference type="InterPro" id="IPR001626">
    <property type="entry name" value="ABC_TroCD"/>
</dbReference>
<dbReference type="Pfam" id="PF02742">
    <property type="entry name" value="Fe_dep_repr_C"/>
    <property type="match status" value="1"/>
</dbReference>
<comment type="subcellular location">
    <subcellularLocation>
        <location evidence="1 8">Cell membrane</location>
        <topology evidence="1 8">Multi-pass membrane protein</topology>
    </subcellularLocation>
</comment>
<feature type="region of interest" description="Disordered" evidence="9">
    <location>
        <begin position="440"/>
        <end position="477"/>
    </location>
</feature>
<dbReference type="InterPro" id="IPR036388">
    <property type="entry name" value="WH-like_DNA-bd_sf"/>
</dbReference>
<dbReference type="AlphaFoldDB" id="A0A7X0H5L0"/>
<reference evidence="12 13" key="1">
    <citation type="submission" date="2020-08" db="EMBL/GenBank/DDBJ databases">
        <title>Genomic Encyclopedia of Type Strains, Phase IV (KMG-IV): sequencing the most valuable type-strain genomes for metagenomic binning, comparative biology and taxonomic classification.</title>
        <authorList>
            <person name="Goeker M."/>
        </authorList>
    </citation>
    <scope>NUCLEOTIDE SEQUENCE [LARGE SCALE GENOMIC DNA]</scope>
    <source>
        <strain evidence="12 13">DSM 103725</strain>
    </source>
</reference>
<feature type="transmembrane region" description="Helical" evidence="10">
    <location>
        <begin position="24"/>
        <end position="47"/>
    </location>
</feature>
<evidence type="ECO:0000256" key="2">
    <source>
        <dbReference type="ARBA" id="ARBA00008034"/>
    </source>
</evidence>
<name>A0A7X0H5L0_9BACT</name>
<evidence type="ECO:0000256" key="8">
    <source>
        <dbReference type="RuleBase" id="RU003943"/>
    </source>
</evidence>
<accession>A0A7X0H5L0</accession>
<evidence type="ECO:0000259" key="11">
    <source>
        <dbReference type="Pfam" id="PF02742"/>
    </source>
</evidence>
<protein>
    <submittedName>
        <fullName evidence="12">ABC-type Mn2+/Zn2+ transport system permease subunit/Mn-dependent DtxR family transcriptional regulator</fullName>
    </submittedName>
</protein>
<feature type="transmembrane region" description="Helical" evidence="10">
    <location>
        <begin position="110"/>
        <end position="131"/>
    </location>
</feature>
<evidence type="ECO:0000256" key="6">
    <source>
        <dbReference type="ARBA" id="ARBA00022989"/>
    </source>
</evidence>
<proteinExistence type="inferred from homology"/>
<dbReference type="Pfam" id="PF00950">
    <property type="entry name" value="ABC-3"/>
    <property type="match status" value="2"/>
</dbReference>
<dbReference type="EMBL" id="JACHGY010000001">
    <property type="protein sequence ID" value="MBB6428541.1"/>
    <property type="molecule type" value="Genomic_DNA"/>
</dbReference>
<dbReference type="InterPro" id="IPR036421">
    <property type="entry name" value="Fe_dep_repressor_sf"/>
</dbReference>
<keyword evidence="3 8" id="KW-0813">Transport</keyword>
<dbReference type="InterPro" id="IPR022689">
    <property type="entry name" value="Iron_dep_repressor"/>
</dbReference>
<feature type="transmembrane region" description="Helical" evidence="10">
    <location>
        <begin position="298"/>
        <end position="322"/>
    </location>
</feature>
<dbReference type="SUPFAM" id="SSF47979">
    <property type="entry name" value="Iron-dependent repressor protein, dimerization domain"/>
    <property type="match status" value="1"/>
</dbReference>
<dbReference type="PANTHER" id="PTHR30477">
    <property type="entry name" value="ABC-TRANSPORTER METAL-BINDING PROTEIN"/>
    <property type="match status" value="1"/>
</dbReference>